<name>A0A225V5K6_9STRA</name>
<proteinExistence type="predicted"/>
<keyword evidence="3" id="KW-1185">Reference proteome</keyword>
<dbReference type="EMBL" id="NBNE01007818">
    <property type="protein sequence ID" value="OWZ00198.1"/>
    <property type="molecule type" value="Genomic_DNA"/>
</dbReference>
<reference evidence="3" key="1">
    <citation type="submission" date="2017-03" db="EMBL/GenBank/DDBJ databases">
        <title>Phytopthora megakarya and P. palmivora, two closely related causual agents of cacao black pod achieved similar genome size and gene model numbers by different mechanisms.</title>
        <authorList>
            <person name="Ali S."/>
            <person name="Shao J."/>
            <person name="Larry D.J."/>
            <person name="Kronmiller B."/>
            <person name="Shen D."/>
            <person name="Strem M.D."/>
            <person name="Melnick R.L."/>
            <person name="Guiltinan M.J."/>
            <person name="Tyler B.M."/>
            <person name="Meinhardt L.W."/>
            <person name="Bailey B.A."/>
        </authorList>
    </citation>
    <scope>NUCLEOTIDE SEQUENCE [LARGE SCALE GENOMIC DNA]</scope>
    <source>
        <strain evidence="3">zdho120</strain>
    </source>
</reference>
<dbReference type="PANTHER" id="PTHR47169:SF2">
    <property type="entry name" value="OS01G0541250 PROTEIN"/>
    <property type="match status" value="1"/>
</dbReference>
<gene>
    <name evidence="2" type="ORF">PHMEG_00028670</name>
</gene>
<dbReference type="Proteomes" id="UP000198211">
    <property type="component" value="Unassembled WGS sequence"/>
</dbReference>
<evidence type="ECO:0000256" key="1">
    <source>
        <dbReference type="SAM" id="MobiDB-lite"/>
    </source>
</evidence>
<organism evidence="2 3">
    <name type="scientific">Phytophthora megakarya</name>
    <dbReference type="NCBI Taxonomy" id="4795"/>
    <lineage>
        <taxon>Eukaryota</taxon>
        <taxon>Sar</taxon>
        <taxon>Stramenopiles</taxon>
        <taxon>Oomycota</taxon>
        <taxon>Peronosporomycetes</taxon>
        <taxon>Peronosporales</taxon>
        <taxon>Peronosporaceae</taxon>
        <taxon>Phytophthora</taxon>
    </lineage>
</organism>
<evidence type="ECO:0000313" key="3">
    <source>
        <dbReference type="Proteomes" id="UP000198211"/>
    </source>
</evidence>
<evidence type="ECO:0000313" key="2">
    <source>
        <dbReference type="EMBL" id="OWZ00198.1"/>
    </source>
</evidence>
<feature type="non-terminal residue" evidence="2">
    <location>
        <position position="1"/>
    </location>
</feature>
<comment type="caution">
    <text evidence="2">The sequence shown here is derived from an EMBL/GenBank/DDBJ whole genome shotgun (WGS) entry which is preliminary data.</text>
</comment>
<dbReference type="AlphaFoldDB" id="A0A225V5K6"/>
<evidence type="ECO:0008006" key="4">
    <source>
        <dbReference type="Google" id="ProtNLM"/>
    </source>
</evidence>
<sequence>RVLIAVSTRRPRRPRAAPNAIPAPPDPAQHKTSRRACGCSTGMPATLCVLEAASGIPRSTLQRHLKNKVLRRFISRVKPALTNDHKLQRLTWDLAQVQRVHIDEKWFNMYKASSRYYFLPMKHYLTDHVQIDDILV</sequence>
<dbReference type="PANTHER" id="PTHR47169">
    <property type="entry name" value="OS01G0541250 PROTEIN"/>
    <property type="match status" value="1"/>
</dbReference>
<dbReference type="Gene3D" id="3.30.420.10">
    <property type="entry name" value="Ribonuclease H-like superfamily/Ribonuclease H"/>
    <property type="match status" value="1"/>
</dbReference>
<feature type="region of interest" description="Disordered" evidence="1">
    <location>
        <begin position="6"/>
        <end position="33"/>
    </location>
</feature>
<accession>A0A225V5K6</accession>
<dbReference type="InterPro" id="IPR036397">
    <property type="entry name" value="RNaseH_sf"/>
</dbReference>
<dbReference type="GO" id="GO:0003676">
    <property type="term" value="F:nucleic acid binding"/>
    <property type="evidence" value="ECO:0007669"/>
    <property type="project" value="InterPro"/>
</dbReference>
<protein>
    <recommendedName>
        <fullName evidence="4">Transposase</fullName>
    </recommendedName>
</protein>